<comment type="cofactor">
    <cofactor evidence="9">
        <name>[4Fe-4S] cluster</name>
        <dbReference type="ChEBI" id="CHEBI:49883"/>
    </cofactor>
    <text evidence="9">Binds 1 [4Fe-4S] cluster per subunit.</text>
</comment>
<keyword evidence="7 9" id="KW-0408">Iron</keyword>
<proteinExistence type="inferred from homology"/>
<dbReference type="OrthoDB" id="9801204at2"/>
<dbReference type="GO" id="GO:0008987">
    <property type="term" value="F:quinolinate synthetase A activity"/>
    <property type="evidence" value="ECO:0007669"/>
    <property type="project" value="UniProtKB-UniRule"/>
</dbReference>
<dbReference type="GO" id="GO:0051539">
    <property type="term" value="F:4 iron, 4 sulfur cluster binding"/>
    <property type="evidence" value="ECO:0007669"/>
    <property type="project" value="UniProtKB-KW"/>
</dbReference>
<dbReference type="NCBIfam" id="TIGR00550">
    <property type="entry name" value="nadA"/>
    <property type="match status" value="1"/>
</dbReference>
<dbReference type="NCBIfam" id="NF006878">
    <property type="entry name" value="PRK09375.1-2"/>
    <property type="match status" value="1"/>
</dbReference>
<keyword evidence="6 9" id="KW-0479">Metal-binding</keyword>
<dbReference type="GO" id="GO:0046872">
    <property type="term" value="F:metal ion binding"/>
    <property type="evidence" value="ECO:0007669"/>
    <property type="project" value="UniProtKB-KW"/>
</dbReference>
<dbReference type="AlphaFoldDB" id="A0A1M5JQW0"/>
<feature type="binding site" evidence="9">
    <location>
        <begin position="181"/>
        <end position="183"/>
    </location>
    <ligand>
        <name>iminosuccinate</name>
        <dbReference type="ChEBI" id="CHEBI:77875"/>
    </ligand>
</feature>
<accession>A0A1M5JQW0</accession>
<comment type="catalytic activity">
    <reaction evidence="9">
        <text>iminosuccinate + dihydroxyacetone phosphate = quinolinate + phosphate + 2 H2O + H(+)</text>
        <dbReference type="Rhea" id="RHEA:25888"/>
        <dbReference type="ChEBI" id="CHEBI:15377"/>
        <dbReference type="ChEBI" id="CHEBI:15378"/>
        <dbReference type="ChEBI" id="CHEBI:29959"/>
        <dbReference type="ChEBI" id="CHEBI:43474"/>
        <dbReference type="ChEBI" id="CHEBI:57642"/>
        <dbReference type="ChEBI" id="CHEBI:77875"/>
        <dbReference type="EC" id="2.5.1.72"/>
    </reaction>
</comment>
<evidence type="ECO:0000256" key="3">
    <source>
        <dbReference type="ARBA" id="ARBA00022485"/>
    </source>
</evidence>
<feature type="binding site" evidence="9">
    <location>
        <position position="326"/>
    </location>
    <ligand>
        <name>[4Fe-4S] cluster</name>
        <dbReference type="ChEBI" id="CHEBI:49883"/>
    </ligand>
</feature>
<evidence type="ECO:0000256" key="1">
    <source>
        <dbReference type="ARBA" id="ARBA00005065"/>
    </source>
</evidence>
<name>A0A1M5JQW0_9BRAD</name>
<dbReference type="RefSeq" id="WP_079600700.1">
    <property type="nucleotide sequence ID" value="NZ_LT670817.1"/>
</dbReference>
<sequence length="370" mass="41050">MPIAGIYGSEDFGNPRGPRPTVQPRNRVSPAERARALPMPSLEWTPEVERATAHLYERVRNVISPVEWPFMAPYVKAINELKKTRGAVILAHNYQTPEIFHCVADIGGDSLQLAIEATKVKSDIIVQCGVHFMAETSKILNPHKTVLIPDSRAGCSLASSITGADVRLLRERFPGVPVVAYVNTSADVKAEVDICCTSSNAVQVVESLNAPTVIFLPDQYLAKYVASNTNVQIIAWKGACEVHERFTGDELRAYREADPSVQIIAHPECPPDVLAEADFTGSTAHMINWVRNKHPKRVVMITECSMADNVQAELPDVEMVRPCNLCPHMKRITLPKILDSLVHLREEVTIDPLIAEKARRSVERMINLKN</sequence>
<feature type="binding site" evidence="9">
    <location>
        <position position="198"/>
    </location>
    <ligand>
        <name>iminosuccinate</name>
        <dbReference type="ChEBI" id="CHEBI:77875"/>
    </ligand>
</feature>
<evidence type="ECO:0000256" key="8">
    <source>
        <dbReference type="ARBA" id="ARBA00023014"/>
    </source>
</evidence>
<evidence type="ECO:0000256" key="4">
    <source>
        <dbReference type="ARBA" id="ARBA00022642"/>
    </source>
</evidence>
<feature type="binding site" evidence="9">
    <location>
        <position position="110"/>
    </location>
    <ligand>
        <name>iminosuccinate</name>
        <dbReference type="ChEBI" id="CHEBI:77875"/>
    </ligand>
</feature>
<dbReference type="GO" id="GO:0034628">
    <property type="term" value="P:'de novo' NAD+ biosynthetic process from L-aspartate"/>
    <property type="evidence" value="ECO:0007669"/>
    <property type="project" value="TreeGrafter"/>
</dbReference>
<feature type="binding site" evidence="9">
    <location>
        <position position="155"/>
    </location>
    <ligand>
        <name>[4Fe-4S] cluster</name>
        <dbReference type="ChEBI" id="CHEBI:49883"/>
    </ligand>
</feature>
<feature type="binding site" evidence="9">
    <location>
        <begin position="266"/>
        <end position="268"/>
    </location>
    <ligand>
        <name>iminosuccinate</name>
        <dbReference type="ChEBI" id="CHEBI:77875"/>
    </ligand>
</feature>
<comment type="pathway">
    <text evidence="1 9">Cofactor biosynthesis; NAD(+) biosynthesis; quinolinate from iminoaspartate: step 1/1.</text>
</comment>
<gene>
    <name evidence="9" type="primary">nadA</name>
    <name evidence="11" type="ORF">SAMN05443248_1533</name>
</gene>
<dbReference type="Gene3D" id="3.40.50.10800">
    <property type="entry name" value="NadA-like"/>
    <property type="match status" value="3"/>
</dbReference>
<dbReference type="HAMAP" id="MF_00568">
    <property type="entry name" value="NadA_type2"/>
    <property type="match status" value="1"/>
</dbReference>
<keyword evidence="3 9" id="KW-0004">4Fe-4S</keyword>
<evidence type="ECO:0000313" key="12">
    <source>
        <dbReference type="Proteomes" id="UP000189796"/>
    </source>
</evidence>
<evidence type="ECO:0000256" key="2">
    <source>
        <dbReference type="ARBA" id="ARBA00012669"/>
    </source>
</evidence>
<evidence type="ECO:0000256" key="10">
    <source>
        <dbReference type="SAM" id="MobiDB-lite"/>
    </source>
</evidence>
<comment type="subcellular location">
    <subcellularLocation>
        <location evidence="9">Cytoplasm</location>
    </subcellularLocation>
</comment>
<evidence type="ECO:0000256" key="7">
    <source>
        <dbReference type="ARBA" id="ARBA00023004"/>
    </source>
</evidence>
<dbReference type="NCBIfam" id="NF006879">
    <property type="entry name" value="PRK09375.1-4"/>
    <property type="match status" value="1"/>
</dbReference>
<dbReference type="SUPFAM" id="SSF142754">
    <property type="entry name" value="NadA-like"/>
    <property type="match status" value="1"/>
</dbReference>
<reference evidence="11 12" key="1">
    <citation type="submission" date="2016-11" db="EMBL/GenBank/DDBJ databases">
        <authorList>
            <person name="Jaros S."/>
            <person name="Januszkiewicz K."/>
            <person name="Wedrychowicz H."/>
        </authorList>
    </citation>
    <scope>NUCLEOTIDE SEQUENCE [LARGE SCALE GENOMIC DNA]</scope>
    <source>
        <strain evidence="11 12">GAS138</strain>
    </source>
</reference>
<dbReference type="Proteomes" id="UP000189796">
    <property type="component" value="Chromosome I"/>
</dbReference>
<dbReference type="InterPro" id="IPR036094">
    <property type="entry name" value="NadA_sf"/>
</dbReference>
<feature type="binding site" evidence="9">
    <location>
        <position position="283"/>
    </location>
    <ligand>
        <name>iminosuccinate</name>
        <dbReference type="ChEBI" id="CHEBI:77875"/>
    </ligand>
</feature>
<protein>
    <recommendedName>
        <fullName evidence="2 9">Quinolinate synthase</fullName>
        <ecNumber evidence="2 9">2.5.1.72</ecNumber>
    </recommendedName>
</protein>
<dbReference type="UniPathway" id="UPA00253">
    <property type="reaction ID" value="UER00327"/>
</dbReference>
<keyword evidence="8 9" id="KW-0411">Iron-sulfur</keyword>
<feature type="binding site" evidence="9">
    <location>
        <position position="240"/>
    </location>
    <ligand>
        <name>[4Fe-4S] cluster</name>
        <dbReference type="ChEBI" id="CHEBI:49883"/>
    </ligand>
</feature>
<dbReference type="InterPro" id="IPR023066">
    <property type="entry name" value="Quinolinate_synth_type2"/>
</dbReference>
<evidence type="ECO:0000256" key="5">
    <source>
        <dbReference type="ARBA" id="ARBA00022679"/>
    </source>
</evidence>
<dbReference type="PANTHER" id="PTHR30573:SF0">
    <property type="entry name" value="QUINOLINATE SYNTHASE, CHLOROPLASTIC"/>
    <property type="match status" value="1"/>
</dbReference>
<dbReference type="Pfam" id="PF02445">
    <property type="entry name" value="NadA"/>
    <property type="match status" value="1"/>
</dbReference>
<evidence type="ECO:0000256" key="9">
    <source>
        <dbReference type="HAMAP-Rule" id="MF_00568"/>
    </source>
</evidence>
<dbReference type="EMBL" id="LT670817">
    <property type="protein sequence ID" value="SHG42947.1"/>
    <property type="molecule type" value="Genomic_DNA"/>
</dbReference>
<keyword evidence="4 9" id="KW-0662">Pyridine nucleotide biosynthesis</keyword>
<dbReference type="GO" id="GO:0005829">
    <property type="term" value="C:cytosol"/>
    <property type="evidence" value="ECO:0007669"/>
    <property type="project" value="TreeGrafter"/>
</dbReference>
<comment type="function">
    <text evidence="9">Catalyzes the condensation of iminoaspartate with dihydroxyacetone phosphate to form quinolinate.</text>
</comment>
<feature type="region of interest" description="Disordered" evidence="10">
    <location>
        <begin position="1"/>
        <end position="34"/>
    </location>
</feature>
<comment type="similarity">
    <text evidence="9">Belongs to the quinolinate synthase family. Type 2 subfamily.</text>
</comment>
<feature type="binding site" evidence="9">
    <location>
        <position position="92"/>
    </location>
    <ligand>
        <name>iminosuccinate</name>
        <dbReference type="ChEBI" id="CHEBI:77875"/>
    </ligand>
</feature>
<dbReference type="InterPro" id="IPR003473">
    <property type="entry name" value="NadA"/>
</dbReference>
<organism evidence="11 12">
    <name type="scientific">Bradyrhizobium erythrophlei</name>
    <dbReference type="NCBI Taxonomy" id="1437360"/>
    <lineage>
        <taxon>Bacteria</taxon>
        <taxon>Pseudomonadati</taxon>
        <taxon>Pseudomonadota</taxon>
        <taxon>Alphaproteobacteria</taxon>
        <taxon>Hyphomicrobiales</taxon>
        <taxon>Nitrobacteraceae</taxon>
        <taxon>Bradyrhizobium</taxon>
    </lineage>
</organism>
<keyword evidence="5 9" id="KW-0808">Transferase</keyword>
<keyword evidence="9" id="KW-0963">Cytoplasm</keyword>
<dbReference type="PANTHER" id="PTHR30573">
    <property type="entry name" value="QUINOLINATE SYNTHETASE A"/>
    <property type="match status" value="1"/>
</dbReference>
<evidence type="ECO:0000256" key="6">
    <source>
        <dbReference type="ARBA" id="ARBA00022723"/>
    </source>
</evidence>
<evidence type="ECO:0000313" key="11">
    <source>
        <dbReference type="EMBL" id="SHG42947.1"/>
    </source>
</evidence>
<dbReference type="EC" id="2.5.1.72" evidence="2 9"/>